<keyword evidence="3" id="KW-1185">Reference proteome</keyword>
<dbReference type="KEGG" id="ecc:c3601"/>
<feature type="transmembrane region" description="Helical" evidence="1">
    <location>
        <begin position="21"/>
        <end position="42"/>
    </location>
</feature>
<accession>A0A0H2VD19</accession>
<dbReference type="AlphaFoldDB" id="A0A0H2VD19"/>
<gene>
    <name evidence="2" type="ordered locus">c3601</name>
</gene>
<dbReference type="eggNOG" id="COG3059">
    <property type="taxonomic scope" value="Bacteria"/>
</dbReference>
<evidence type="ECO:0000256" key="1">
    <source>
        <dbReference type="SAM" id="Phobius"/>
    </source>
</evidence>
<dbReference type="HOGENOM" id="CLU_102847_2_0_6"/>
<evidence type="ECO:0000313" key="2">
    <source>
        <dbReference type="EMBL" id="AAN82049.1"/>
    </source>
</evidence>
<dbReference type="STRING" id="199310.c3601"/>
<evidence type="ECO:0000313" key="3">
    <source>
        <dbReference type="Proteomes" id="UP000001410"/>
    </source>
</evidence>
<keyword evidence="1" id="KW-1133">Transmembrane helix</keyword>
<feature type="transmembrane region" description="Helical" evidence="1">
    <location>
        <begin position="99"/>
        <end position="119"/>
    </location>
</feature>
<reference evidence="2 3" key="1">
    <citation type="journal article" date="2002" name="Proc. Natl. Acad. Sci. U.S.A.">
        <title>Extensive mosaic structure revealed by the complete genome sequence of uropathogenic Escherichia coli.</title>
        <authorList>
            <person name="Welch R.A."/>
            <person name="Burland V."/>
            <person name="Plunkett G.III."/>
            <person name="Redford P."/>
            <person name="Roesch P."/>
            <person name="Rasko D."/>
            <person name="Buckles E.L."/>
            <person name="Liou S.R."/>
            <person name="Boutin A."/>
            <person name="Hackett J."/>
            <person name="Stroud D."/>
            <person name="Mayhew G.F."/>
            <person name="Rose D.J."/>
            <person name="Zhou S."/>
            <person name="Schwartz D.C."/>
            <person name="Perna N.T."/>
            <person name="Mobley H.L."/>
            <person name="Donnenberg M.S."/>
            <person name="Blattner F.R."/>
        </authorList>
    </citation>
    <scope>NUCLEOTIDE SEQUENCE [LARGE SCALE GENOMIC DNA]</scope>
    <source>
        <strain evidence="3">CFT073 / ATCC 700928 / UPEC</strain>
    </source>
</reference>
<evidence type="ECO:0008006" key="4">
    <source>
        <dbReference type="Google" id="ProtNLM"/>
    </source>
</evidence>
<sequence length="152" mass="17166">MHIIFHPENEMKKFINVYIKSDYDIVILRLSVIIIFMLFGTYKWFDFEVMALKPLISPTWLNILYIMFGVHGGSYFLGIVETITFLALSIGFFRPAAGILGDIIVIVTGLVTLSLLPQLGKVDSFVIKDVLLLGAGSVLLKYDLKNHLNIKN</sequence>
<dbReference type="EMBL" id="AE014075">
    <property type="protein sequence ID" value="AAN82049.1"/>
    <property type="molecule type" value="Genomic_DNA"/>
</dbReference>
<keyword evidence="1" id="KW-0812">Transmembrane</keyword>
<feature type="transmembrane region" description="Helical" evidence="1">
    <location>
        <begin position="62"/>
        <end position="87"/>
    </location>
</feature>
<name>A0A0H2VD19_ECOL6</name>
<dbReference type="InterPro" id="IPR007339">
    <property type="entry name" value="RclC-like"/>
</dbReference>
<proteinExistence type="predicted"/>
<dbReference type="Pfam" id="PF04224">
    <property type="entry name" value="DUF417"/>
    <property type="match status" value="1"/>
</dbReference>
<protein>
    <recommendedName>
        <fullName evidence="4">DUF417 family protein</fullName>
    </recommendedName>
</protein>
<organism evidence="2 3">
    <name type="scientific">Escherichia coli O6:H1 (strain CFT073 / ATCC 700928 / UPEC)</name>
    <dbReference type="NCBI Taxonomy" id="199310"/>
    <lineage>
        <taxon>Bacteria</taxon>
        <taxon>Pseudomonadati</taxon>
        <taxon>Pseudomonadota</taxon>
        <taxon>Gammaproteobacteria</taxon>
        <taxon>Enterobacterales</taxon>
        <taxon>Enterobacteriaceae</taxon>
        <taxon>Escherichia</taxon>
    </lineage>
</organism>
<keyword evidence="1" id="KW-0472">Membrane</keyword>
<dbReference type="Proteomes" id="UP000001410">
    <property type="component" value="Chromosome"/>
</dbReference>